<feature type="signal peptide" evidence="12">
    <location>
        <begin position="1"/>
        <end position="19"/>
    </location>
</feature>
<name>A0A2D0MY61_FLAN2</name>
<dbReference type="Pfam" id="PF07715">
    <property type="entry name" value="Plug"/>
    <property type="match status" value="1"/>
</dbReference>
<keyword evidence="3 10" id="KW-1134">Transmembrane beta strand</keyword>
<evidence type="ECO:0000256" key="6">
    <source>
        <dbReference type="ARBA" id="ARBA00023077"/>
    </source>
</evidence>
<dbReference type="PANTHER" id="PTHR30069">
    <property type="entry name" value="TONB-DEPENDENT OUTER MEMBRANE RECEPTOR"/>
    <property type="match status" value="1"/>
</dbReference>
<evidence type="ECO:0000256" key="4">
    <source>
        <dbReference type="ARBA" id="ARBA00022692"/>
    </source>
</evidence>
<dbReference type="SUPFAM" id="SSF56935">
    <property type="entry name" value="Porins"/>
    <property type="match status" value="1"/>
</dbReference>
<dbReference type="PANTHER" id="PTHR30069:SF29">
    <property type="entry name" value="HEMOGLOBIN AND HEMOGLOBIN-HAPTOGLOBIN-BINDING PROTEIN 1-RELATED"/>
    <property type="match status" value="1"/>
</dbReference>
<dbReference type="PROSITE" id="PS01156">
    <property type="entry name" value="TONB_DEPENDENT_REC_2"/>
    <property type="match status" value="1"/>
</dbReference>
<feature type="domain" description="TonB-dependent receptor plug" evidence="14">
    <location>
        <begin position="113"/>
        <end position="220"/>
    </location>
</feature>
<evidence type="ECO:0000259" key="13">
    <source>
        <dbReference type="Pfam" id="PF00593"/>
    </source>
</evidence>
<dbReference type="Gene3D" id="2.170.130.10">
    <property type="entry name" value="TonB-dependent receptor, plug domain"/>
    <property type="match status" value="1"/>
</dbReference>
<dbReference type="GO" id="GO:0044718">
    <property type="term" value="P:siderophore transmembrane transport"/>
    <property type="evidence" value="ECO:0007669"/>
    <property type="project" value="TreeGrafter"/>
</dbReference>
<dbReference type="Gene3D" id="2.40.170.20">
    <property type="entry name" value="TonB-dependent receptor, beta-barrel domain"/>
    <property type="match status" value="1"/>
</dbReference>
<keyword evidence="5 12" id="KW-0732">Signal</keyword>
<evidence type="ECO:0000256" key="1">
    <source>
        <dbReference type="ARBA" id="ARBA00004571"/>
    </source>
</evidence>
<dbReference type="Proteomes" id="UP000223913">
    <property type="component" value="Unassembled WGS sequence"/>
</dbReference>
<dbReference type="AlphaFoldDB" id="A0A2D0MY61"/>
<accession>A0A2D0MY61</accession>
<keyword evidence="9 10" id="KW-0998">Cell outer membrane</keyword>
<sequence length="801" mass="89521">MKKHILMGCLLLLQLAVTAQEITIRDQETREPLAFATIFDAKSNTVTNTDGKGRAEMRDFINSEEIEIQLIGYKHIHTSYEELEQQGFEVLMEPAGLSLDEVVVSAVRWAQERRDVPHKVTTIRPLDVALQNPQTMADLLETSGEIYVQKSQLGGGSPMLRGFATNRILLVVDGVRMNTAIFRSGNLQNVISLDPFATEQTEVIFGPGSVIYGSDAIGGVLSFSSMAPKFGKSNETFIKGSAALRYATANNEKTAHADVNIGWEKWALLSSFTYSDFGDLRMGSNGPDKYLRPEYVKVSAGGDQVVDNPDPLVQVPTGYSQYNLMQKVRFQPNSNWDLNYSFHYSASSNVPRYDRLIEYSGGGLRSAEWYYGPQEWMMNNLNISHTGSGIYDHLRLTLAQQHFEESRHDRRWGRTQLRHRYEAVEVISANLDLEKSFSEKSQLFYGLEMLLNTVGSTGQSEDIETGATQAVSTRYPDGSTWNSYAAYMNWRYRLHPKLSVLTGARYNLVKVAATFDDTFFPLPFPTAELSPDALNGSIGLAYQPDPTWQINANISTGFRAPNIDDLGKIFDSEPGAVIVPNPDLRPEYAVNTELGFIKTIDEKVKVDVTAYYTQLRDALVRREFRLNGQDSIEYDGVQSRVLAIQNAAEATVWGIQAGIELKLPGGFGLNSRFNYQHGEEELDNGDTAPLRHAAPWFGVTHLTYKYKRLKADLYAIYNGEVANDELAPSEQEKTDLYTADENGNPYSPAWTTLNLKMNYGIGDGLLLGLGLENILDKRYRPYSSGITAPGRNLIVSARLQF</sequence>
<dbReference type="Pfam" id="PF00593">
    <property type="entry name" value="TonB_dep_Rec_b-barrel"/>
    <property type="match status" value="1"/>
</dbReference>
<evidence type="ECO:0000256" key="12">
    <source>
        <dbReference type="SAM" id="SignalP"/>
    </source>
</evidence>
<dbReference type="PROSITE" id="PS52016">
    <property type="entry name" value="TONB_DEPENDENT_REC_3"/>
    <property type="match status" value="1"/>
</dbReference>
<evidence type="ECO:0000256" key="10">
    <source>
        <dbReference type="PROSITE-ProRule" id="PRU01360"/>
    </source>
</evidence>
<dbReference type="OrthoDB" id="9795928at2"/>
<evidence type="ECO:0000256" key="7">
    <source>
        <dbReference type="ARBA" id="ARBA00023136"/>
    </source>
</evidence>
<keyword evidence="16" id="KW-1185">Reference proteome</keyword>
<keyword evidence="7 10" id="KW-0472">Membrane</keyword>
<evidence type="ECO:0000256" key="9">
    <source>
        <dbReference type="ARBA" id="ARBA00023237"/>
    </source>
</evidence>
<keyword evidence="2 10" id="KW-0813">Transport</keyword>
<dbReference type="Pfam" id="PF13715">
    <property type="entry name" value="CarbopepD_reg_2"/>
    <property type="match status" value="1"/>
</dbReference>
<evidence type="ECO:0000256" key="3">
    <source>
        <dbReference type="ARBA" id="ARBA00022452"/>
    </source>
</evidence>
<keyword evidence="8 15" id="KW-0675">Receptor</keyword>
<reference evidence="15 16" key="1">
    <citation type="submission" date="2017-10" db="EMBL/GenBank/DDBJ databases">
        <title>The draft genome sequence of Lewinella nigricans NBRC 102662.</title>
        <authorList>
            <person name="Wang K."/>
        </authorList>
    </citation>
    <scope>NUCLEOTIDE SEQUENCE [LARGE SCALE GENOMIC DNA]</scope>
    <source>
        <strain evidence="15 16">NBRC 102662</strain>
    </source>
</reference>
<proteinExistence type="inferred from homology"/>
<evidence type="ECO:0000256" key="5">
    <source>
        <dbReference type="ARBA" id="ARBA00022729"/>
    </source>
</evidence>
<dbReference type="InterPro" id="IPR012910">
    <property type="entry name" value="Plug_dom"/>
</dbReference>
<evidence type="ECO:0000256" key="8">
    <source>
        <dbReference type="ARBA" id="ARBA00023170"/>
    </source>
</evidence>
<dbReference type="InterPro" id="IPR037066">
    <property type="entry name" value="Plug_dom_sf"/>
</dbReference>
<protein>
    <submittedName>
        <fullName evidence="15">TonB-dependent receptor</fullName>
    </submittedName>
</protein>
<dbReference type="EMBL" id="PDUD01000060">
    <property type="protein sequence ID" value="PHN01204.1"/>
    <property type="molecule type" value="Genomic_DNA"/>
</dbReference>
<dbReference type="CDD" id="cd01347">
    <property type="entry name" value="ligand_gated_channel"/>
    <property type="match status" value="1"/>
</dbReference>
<keyword evidence="4 10" id="KW-0812">Transmembrane</keyword>
<evidence type="ECO:0000256" key="11">
    <source>
        <dbReference type="RuleBase" id="RU003357"/>
    </source>
</evidence>
<comment type="subcellular location">
    <subcellularLocation>
        <location evidence="1 10">Cell outer membrane</location>
        <topology evidence="1 10">Multi-pass membrane protein</topology>
    </subcellularLocation>
</comment>
<dbReference type="GO" id="GO:0015344">
    <property type="term" value="F:siderophore uptake transmembrane transporter activity"/>
    <property type="evidence" value="ECO:0007669"/>
    <property type="project" value="TreeGrafter"/>
</dbReference>
<organism evidence="15 16">
    <name type="scientific">Flavilitoribacter nigricans (strain ATCC 23147 / DSM 23189 / NBRC 102662 / NCIMB 1420 / SS-2)</name>
    <name type="common">Lewinella nigricans</name>
    <dbReference type="NCBI Taxonomy" id="1122177"/>
    <lineage>
        <taxon>Bacteria</taxon>
        <taxon>Pseudomonadati</taxon>
        <taxon>Bacteroidota</taxon>
        <taxon>Saprospiria</taxon>
        <taxon>Saprospirales</taxon>
        <taxon>Lewinellaceae</taxon>
        <taxon>Flavilitoribacter</taxon>
    </lineage>
</organism>
<feature type="chain" id="PRO_5013311037" evidence="12">
    <location>
        <begin position="20"/>
        <end position="801"/>
    </location>
</feature>
<dbReference type="RefSeq" id="WP_099155399.1">
    <property type="nucleotide sequence ID" value="NZ_PDUD01000060.1"/>
</dbReference>
<comment type="caution">
    <text evidence="15">The sequence shown here is derived from an EMBL/GenBank/DDBJ whole genome shotgun (WGS) entry which is preliminary data.</text>
</comment>
<evidence type="ECO:0000313" key="15">
    <source>
        <dbReference type="EMBL" id="PHN01204.1"/>
    </source>
</evidence>
<keyword evidence="6 11" id="KW-0798">TonB box</keyword>
<gene>
    <name evidence="15" type="ORF">CRP01_38335</name>
</gene>
<dbReference type="InterPro" id="IPR010917">
    <property type="entry name" value="TonB_rcpt_CS"/>
</dbReference>
<dbReference type="InterPro" id="IPR000531">
    <property type="entry name" value="Beta-barrel_TonB"/>
</dbReference>
<feature type="domain" description="TonB-dependent receptor-like beta-barrel" evidence="13">
    <location>
        <begin position="324"/>
        <end position="774"/>
    </location>
</feature>
<dbReference type="InterPro" id="IPR039426">
    <property type="entry name" value="TonB-dep_rcpt-like"/>
</dbReference>
<evidence type="ECO:0000256" key="2">
    <source>
        <dbReference type="ARBA" id="ARBA00022448"/>
    </source>
</evidence>
<evidence type="ECO:0000313" key="16">
    <source>
        <dbReference type="Proteomes" id="UP000223913"/>
    </source>
</evidence>
<comment type="similarity">
    <text evidence="10 11">Belongs to the TonB-dependent receptor family.</text>
</comment>
<dbReference type="InterPro" id="IPR036942">
    <property type="entry name" value="Beta-barrel_TonB_sf"/>
</dbReference>
<dbReference type="GO" id="GO:0009279">
    <property type="term" value="C:cell outer membrane"/>
    <property type="evidence" value="ECO:0007669"/>
    <property type="project" value="UniProtKB-SubCell"/>
</dbReference>
<evidence type="ECO:0000259" key="14">
    <source>
        <dbReference type="Pfam" id="PF07715"/>
    </source>
</evidence>